<dbReference type="STRING" id="78410.A0A0P7BT59"/>
<dbReference type="Gene3D" id="3.60.15.10">
    <property type="entry name" value="Ribonuclease Z/Hydroxyacylglutathione hydrolase-like"/>
    <property type="match status" value="1"/>
</dbReference>
<protein>
    <recommendedName>
        <fullName evidence="7">Metallo-beta-lactamase domain-containing protein</fullName>
    </recommendedName>
</protein>
<organism evidence="5 6">
    <name type="scientific">Neonectria ditissima</name>
    <dbReference type="NCBI Taxonomy" id="78410"/>
    <lineage>
        <taxon>Eukaryota</taxon>
        <taxon>Fungi</taxon>
        <taxon>Dikarya</taxon>
        <taxon>Ascomycota</taxon>
        <taxon>Pezizomycotina</taxon>
        <taxon>Sordariomycetes</taxon>
        <taxon>Hypocreomycetidae</taxon>
        <taxon>Hypocreales</taxon>
        <taxon>Nectriaceae</taxon>
        <taxon>Neonectria</taxon>
    </lineage>
</organism>
<dbReference type="InterPro" id="IPR051013">
    <property type="entry name" value="MBL_superfamily_lactonases"/>
</dbReference>
<proteinExistence type="inferred from homology"/>
<comment type="caution">
    <text evidence="5">The sequence shown here is derived from an EMBL/GenBank/DDBJ whole genome shotgun (WGS) entry which is preliminary data.</text>
</comment>
<keyword evidence="4" id="KW-0862">Zinc</keyword>
<dbReference type="Proteomes" id="UP000050424">
    <property type="component" value="Unassembled WGS sequence"/>
</dbReference>
<keyword evidence="3" id="KW-0378">Hydrolase</keyword>
<accession>A0A0P7BT59</accession>
<sequence>MDLPASKTTVNVRIIDTARIFVPNIFVDTPIKADYAGRELRELDFGGDNTVKIGGFDALDYFGDGSFYILDGAGHTVGHLCALATTTTSPQSYILMGADACHHSGEMRPSKWHPLPSEIQPHPLQPELSLPCPGSLFEHLLPDGNKTLPFYRIKRPGMQLSDVDIADRTLVKLQEADAESNVFVVIAHDSHLRNVIEVFPKSANDFMAKDWHHKSRWSFLSDFKSAIQKEEEQ</sequence>
<evidence type="ECO:0000313" key="5">
    <source>
        <dbReference type="EMBL" id="KPM44583.1"/>
    </source>
</evidence>
<dbReference type="GO" id="GO:0016787">
    <property type="term" value="F:hydrolase activity"/>
    <property type="evidence" value="ECO:0007669"/>
    <property type="project" value="UniProtKB-KW"/>
</dbReference>
<keyword evidence="2" id="KW-0479">Metal-binding</keyword>
<evidence type="ECO:0000256" key="3">
    <source>
        <dbReference type="ARBA" id="ARBA00022801"/>
    </source>
</evidence>
<reference evidence="5 6" key="1">
    <citation type="submission" date="2015-09" db="EMBL/GenBank/DDBJ databases">
        <title>Draft genome of a European isolate of the apple canker pathogen Neonectria ditissima.</title>
        <authorList>
            <person name="Gomez-Cortecero A."/>
            <person name="Harrison R.J."/>
            <person name="Armitage A.D."/>
        </authorList>
    </citation>
    <scope>NUCLEOTIDE SEQUENCE [LARGE SCALE GENOMIC DNA]</scope>
    <source>
        <strain evidence="5 6">R09/05</strain>
    </source>
</reference>
<dbReference type="InterPro" id="IPR036866">
    <property type="entry name" value="RibonucZ/Hydroxyglut_hydro"/>
</dbReference>
<evidence type="ECO:0000256" key="1">
    <source>
        <dbReference type="ARBA" id="ARBA00007749"/>
    </source>
</evidence>
<evidence type="ECO:0000256" key="4">
    <source>
        <dbReference type="ARBA" id="ARBA00022833"/>
    </source>
</evidence>
<dbReference type="PANTHER" id="PTHR42978">
    <property type="entry name" value="QUORUM-QUENCHING LACTONASE YTNP-RELATED-RELATED"/>
    <property type="match status" value="1"/>
</dbReference>
<dbReference type="EMBL" id="LKCW01000017">
    <property type="protein sequence ID" value="KPM44583.1"/>
    <property type="molecule type" value="Genomic_DNA"/>
</dbReference>
<dbReference type="OrthoDB" id="10250730at2759"/>
<dbReference type="GO" id="GO:0046872">
    <property type="term" value="F:metal ion binding"/>
    <property type="evidence" value="ECO:0007669"/>
    <property type="project" value="UniProtKB-KW"/>
</dbReference>
<dbReference type="PANTHER" id="PTHR42978:SF5">
    <property type="entry name" value="METALLO-BETA-LACTAMASE DOMAIN-CONTAINING PROTEIN"/>
    <property type="match status" value="1"/>
</dbReference>
<dbReference type="AlphaFoldDB" id="A0A0P7BT59"/>
<evidence type="ECO:0008006" key="7">
    <source>
        <dbReference type="Google" id="ProtNLM"/>
    </source>
</evidence>
<evidence type="ECO:0000313" key="6">
    <source>
        <dbReference type="Proteomes" id="UP000050424"/>
    </source>
</evidence>
<keyword evidence="6" id="KW-1185">Reference proteome</keyword>
<gene>
    <name evidence="5" type="ORF">AK830_g1927</name>
</gene>
<name>A0A0P7BT59_9HYPO</name>
<evidence type="ECO:0000256" key="2">
    <source>
        <dbReference type="ARBA" id="ARBA00022723"/>
    </source>
</evidence>
<comment type="similarity">
    <text evidence="1">Belongs to the metallo-beta-lactamase superfamily.</text>
</comment>